<dbReference type="OrthoDB" id="9803119at2"/>
<keyword evidence="4 10" id="KW-0378">Hydrolase</keyword>
<protein>
    <recommendedName>
        <fullName evidence="10">CRISPR-associated endonuclease Cas1</fullName>
        <ecNumber evidence="10">3.1.-.-</ecNumber>
    </recommendedName>
</protein>
<keyword evidence="3 10" id="KW-0255">Endonuclease</keyword>
<evidence type="ECO:0000256" key="5">
    <source>
        <dbReference type="ARBA" id="ARBA00022842"/>
    </source>
</evidence>
<feature type="binding site" evidence="10">
    <location>
        <position position="402"/>
    </location>
    <ligand>
        <name>Mn(2+)</name>
        <dbReference type="ChEBI" id="CHEBI:29035"/>
    </ligand>
</feature>
<dbReference type="HAMAP" id="MF_01470">
    <property type="entry name" value="Cas1"/>
    <property type="match status" value="1"/>
</dbReference>
<evidence type="ECO:0000256" key="3">
    <source>
        <dbReference type="ARBA" id="ARBA00022759"/>
    </source>
</evidence>
<dbReference type="Pfam" id="PF01867">
    <property type="entry name" value="Cas_Cas1"/>
    <property type="match status" value="1"/>
</dbReference>
<comment type="similarity">
    <text evidence="10">Belongs to the CRISPR-associated endonuclease Cas1 family.</text>
</comment>
<dbReference type="EC" id="3.1.-.-" evidence="10"/>
<dbReference type="InterPro" id="IPR042206">
    <property type="entry name" value="CRISPR-assoc_Cas1_C"/>
</dbReference>
<evidence type="ECO:0000259" key="11">
    <source>
        <dbReference type="Pfam" id="PF01930"/>
    </source>
</evidence>
<keyword evidence="6 10" id="KW-0051">Antiviral defense</keyword>
<evidence type="ECO:0000256" key="8">
    <source>
        <dbReference type="ARBA" id="ARBA00023211"/>
    </source>
</evidence>
<dbReference type="NCBIfam" id="TIGR00287">
    <property type="entry name" value="cas1"/>
    <property type="match status" value="1"/>
</dbReference>
<gene>
    <name evidence="10" type="primary">cas1</name>
    <name evidence="12" type="ORF">DBT_2025</name>
</gene>
<feature type="binding site" evidence="10">
    <location>
        <position position="471"/>
    </location>
    <ligand>
        <name>Mn(2+)</name>
        <dbReference type="ChEBI" id="CHEBI:29035"/>
    </ligand>
</feature>
<evidence type="ECO:0000313" key="13">
    <source>
        <dbReference type="Proteomes" id="UP000093080"/>
    </source>
</evidence>
<dbReference type="PATRIC" id="fig|1156395.6.peg.2049"/>
<dbReference type="Pfam" id="PF01930">
    <property type="entry name" value="Cas_Cas4"/>
    <property type="match status" value="1"/>
</dbReference>
<name>A0A1B9F3S0_9BACT</name>
<dbReference type="GO" id="GO:0043571">
    <property type="term" value="P:maintenance of CRISPR repeat elements"/>
    <property type="evidence" value="ECO:0007669"/>
    <property type="project" value="UniProtKB-UniRule"/>
</dbReference>
<comment type="subunit">
    <text evidence="9 10">Homodimer, forms a heterotetramer with a Cas2 homodimer.</text>
</comment>
<evidence type="ECO:0000313" key="12">
    <source>
        <dbReference type="EMBL" id="OCC14484.1"/>
    </source>
</evidence>
<keyword evidence="7 10" id="KW-0238">DNA-binding</keyword>
<dbReference type="STRING" id="1156395.DBT_2025"/>
<evidence type="ECO:0000256" key="6">
    <source>
        <dbReference type="ARBA" id="ARBA00023118"/>
    </source>
</evidence>
<feature type="domain" description="DUF83" evidence="11">
    <location>
        <begin position="29"/>
        <end position="200"/>
    </location>
</feature>
<dbReference type="GO" id="GO:0004520">
    <property type="term" value="F:DNA endonuclease activity"/>
    <property type="evidence" value="ECO:0007669"/>
    <property type="project" value="InterPro"/>
</dbReference>
<dbReference type="PANTHER" id="PTHR34353">
    <property type="entry name" value="CRISPR-ASSOCIATED ENDONUCLEASE CAS1 1"/>
    <property type="match status" value="1"/>
</dbReference>
<organism evidence="12 13">
    <name type="scientific">Dissulfuribacter thermophilus</name>
    <dbReference type="NCBI Taxonomy" id="1156395"/>
    <lineage>
        <taxon>Bacteria</taxon>
        <taxon>Pseudomonadati</taxon>
        <taxon>Thermodesulfobacteriota</taxon>
        <taxon>Dissulfuribacteria</taxon>
        <taxon>Dissulfuribacterales</taxon>
        <taxon>Dissulfuribacteraceae</taxon>
        <taxon>Dissulfuribacter</taxon>
    </lineage>
</organism>
<accession>A0A1B9F3S0</accession>
<dbReference type="NCBIfam" id="TIGR03983">
    <property type="entry name" value="cas1_MYXAN"/>
    <property type="match status" value="1"/>
</dbReference>
<reference evidence="12 13" key="1">
    <citation type="submission" date="2016-06" db="EMBL/GenBank/DDBJ databases">
        <title>Respiratory ammonification of nitrate coupled to the oxidation of elemental sulfur in deep-sea autotrophic thermophilic bacteria.</title>
        <authorList>
            <person name="Slobodkina G.B."/>
            <person name="Mardanov A.V."/>
            <person name="Ravin N.V."/>
            <person name="Frolova A.A."/>
            <person name="Viryasiv M.B."/>
            <person name="Chernyh N.A."/>
            <person name="Bonch-Osmolovskaya E.A."/>
            <person name="Slobodkin A.I."/>
        </authorList>
    </citation>
    <scope>NUCLEOTIDE SEQUENCE [LARGE SCALE GENOMIC DNA]</scope>
    <source>
        <strain evidence="12 13">S69</strain>
    </source>
</reference>
<keyword evidence="8 10" id="KW-0464">Manganese</keyword>
<keyword evidence="5 10" id="KW-0460">Magnesium</keyword>
<dbReference type="Gene3D" id="3.90.320.10">
    <property type="match status" value="1"/>
</dbReference>
<keyword evidence="2 10" id="KW-0479">Metal-binding</keyword>
<dbReference type="GO" id="GO:0046872">
    <property type="term" value="F:metal ion binding"/>
    <property type="evidence" value="ECO:0007669"/>
    <property type="project" value="UniProtKB-UniRule"/>
</dbReference>
<evidence type="ECO:0000256" key="4">
    <source>
        <dbReference type="ARBA" id="ARBA00022801"/>
    </source>
</evidence>
<keyword evidence="1 10" id="KW-0540">Nuclease</keyword>
<evidence type="ECO:0000256" key="2">
    <source>
        <dbReference type="ARBA" id="ARBA00022723"/>
    </source>
</evidence>
<evidence type="ECO:0000256" key="1">
    <source>
        <dbReference type="ARBA" id="ARBA00022722"/>
    </source>
</evidence>
<sequence>MSINITNEGFFNSHFLAEKTRDNPLIRVMALHALAYCERLFYLEEVEEIRVADANIYAGRRLHEGLDKGSKKYTLELASQELGIRGKVDYICTNAGELIIYEHKKGRSNKGNQAWPSDYLQTTTYGLLVSEHFNRPVKELRIRYHADNKTIVIPFDLNKAKNEILKAVKRARELRSCLQRPPVNVPENLCRTCSLAPVCLPEEEHFAAEGKEKPVRLFPAEDERRVIHILEQGAFISKDGYQIIIHLPDGEKKAISTAHISSLVLHGNVQISTQTIHFCAANEIGIHWLSYGGHYVAALQRGAGFVQRHHRQYDAFCKPFFTTLLIARLCQAKVENQLKYILRLARAKRSTPVQNKKTLEATINAIRHEIKAIARIEKTLSKADDGDIVEYDKLTGEMRGHEGRAGREYFKALACILNLEKDSFLYFDGRNRRPPRDPFNALLSFGYALLYKDCVAAIQAVGLDPCFGFFHTPRSTAYPLALDLMELFRVIMWDMPLIASVNRKQWRKQDFEITGKQVWLNKEGRKKAIILYENRKKEKWKHPVLKYSLSYARTIELEARLLEKEWTGSPGLFARLRLR</sequence>
<dbReference type="GO" id="GO:0016787">
    <property type="term" value="F:hydrolase activity"/>
    <property type="evidence" value="ECO:0007669"/>
    <property type="project" value="UniProtKB-KW"/>
</dbReference>
<dbReference type="CDD" id="cd09634">
    <property type="entry name" value="Cas1_I-II-III"/>
    <property type="match status" value="1"/>
</dbReference>
<dbReference type="InterPro" id="IPR023844">
    <property type="entry name" value="CRISPR-assoc_Cas1_MYXAN"/>
</dbReference>
<dbReference type="AlphaFoldDB" id="A0A1B9F3S0"/>
<comment type="function">
    <text evidence="10">CRISPR (clustered regularly interspaced short palindromic repeat), is an adaptive immune system that provides protection against mobile genetic elements (viruses, transposable elements and conjugative plasmids). CRISPR clusters contain spacers, sequences complementary to antecedent mobile elements, and target invading nucleic acids. CRISPR clusters are transcribed and processed into CRISPR RNA (crRNA). Acts as a dsDNA endonuclease. Involved in the integration of spacer DNA into the CRISPR cassette.</text>
</comment>
<evidence type="ECO:0000256" key="9">
    <source>
        <dbReference type="ARBA" id="ARBA00038592"/>
    </source>
</evidence>
<dbReference type="InterPro" id="IPR050646">
    <property type="entry name" value="Cas1"/>
</dbReference>
<evidence type="ECO:0000256" key="10">
    <source>
        <dbReference type="HAMAP-Rule" id="MF_01470"/>
    </source>
</evidence>
<dbReference type="InterPro" id="IPR022765">
    <property type="entry name" value="Dna2/Cas4_DUF83"/>
</dbReference>
<dbReference type="InterPro" id="IPR002729">
    <property type="entry name" value="CRISPR-assoc_Cas1"/>
</dbReference>
<comment type="cofactor">
    <cofactor evidence="10">
        <name>Mg(2+)</name>
        <dbReference type="ChEBI" id="CHEBI:18420"/>
    </cofactor>
    <cofactor evidence="10">
        <name>Mn(2+)</name>
        <dbReference type="ChEBI" id="CHEBI:29035"/>
    </cofactor>
</comment>
<comment type="caution">
    <text evidence="12">The sequence shown here is derived from an EMBL/GenBank/DDBJ whole genome shotgun (WGS) entry which is preliminary data.</text>
</comment>
<dbReference type="GO" id="GO:0003677">
    <property type="term" value="F:DNA binding"/>
    <property type="evidence" value="ECO:0007669"/>
    <property type="project" value="UniProtKB-KW"/>
</dbReference>
<dbReference type="EMBL" id="MAGO01000011">
    <property type="protein sequence ID" value="OCC14484.1"/>
    <property type="molecule type" value="Genomic_DNA"/>
</dbReference>
<dbReference type="RefSeq" id="WP_083186751.1">
    <property type="nucleotide sequence ID" value="NZ_MAGO01000011.1"/>
</dbReference>
<dbReference type="PANTHER" id="PTHR34353:SF2">
    <property type="entry name" value="CRISPR-ASSOCIATED ENDONUCLEASE CAS1 1"/>
    <property type="match status" value="1"/>
</dbReference>
<feature type="binding site" evidence="10">
    <location>
        <position position="486"/>
    </location>
    <ligand>
        <name>Mn(2+)</name>
        <dbReference type="ChEBI" id="CHEBI:29035"/>
    </ligand>
</feature>
<dbReference type="GO" id="GO:0051607">
    <property type="term" value="P:defense response to virus"/>
    <property type="evidence" value="ECO:0007669"/>
    <property type="project" value="UniProtKB-UniRule"/>
</dbReference>
<dbReference type="Gene3D" id="3.100.10.20">
    <property type="entry name" value="CRISPR-associated endonuclease Cas1, N-terminal domain"/>
    <property type="match status" value="1"/>
</dbReference>
<dbReference type="Gene3D" id="1.20.120.920">
    <property type="entry name" value="CRISPR-associated endonuclease Cas1, C-terminal domain"/>
    <property type="match status" value="1"/>
</dbReference>
<dbReference type="InterPro" id="IPR011604">
    <property type="entry name" value="PDDEXK-like_dom_sf"/>
</dbReference>
<proteinExistence type="inferred from homology"/>
<keyword evidence="13" id="KW-1185">Reference proteome</keyword>
<evidence type="ECO:0000256" key="7">
    <source>
        <dbReference type="ARBA" id="ARBA00023125"/>
    </source>
</evidence>
<dbReference type="InterPro" id="IPR042211">
    <property type="entry name" value="CRISPR-assoc_Cas1_N"/>
</dbReference>
<dbReference type="Proteomes" id="UP000093080">
    <property type="component" value="Unassembled WGS sequence"/>
</dbReference>